<evidence type="ECO:0000313" key="11">
    <source>
        <dbReference type="EMBL" id="ESO94689.1"/>
    </source>
</evidence>
<dbReference type="STRING" id="225164.V4BZU9"/>
<protein>
    <recommendedName>
        <fullName evidence="13">BCL2/adenovirus E1B 19 kDa protein-interacting protein 3</fullName>
    </recommendedName>
</protein>
<dbReference type="GO" id="GO:0005634">
    <property type="term" value="C:nucleus"/>
    <property type="evidence" value="ECO:0007669"/>
    <property type="project" value="TreeGrafter"/>
</dbReference>
<keyword evidence="6 10" id="KW-1133">Transmembrane helix</keyword>
<keyword evidence="8 10" id="KW-0472">Membrane</keyword>
<evidence type="ECO:0000256" key="4">
    <source>
        <dbReference type="ARBA" id="ARBA00022692"/>
    </source>
</evidence>
<dbReference type="PANTHER" id="PTHR15186">
    <property type="entry name" value="RE48077P"/>
    <property type="match status" value="1"/>
</dbReference>
<dbReference type="InterPro" id="IPR010548">
    <property type="entry name" value="BNIP3"/>
</dbReference>
<sequence>MASLSKQDNSDDLNESWVELQQNSLSTQIDPELPRSQSAYNGNFEKLLQEAQRESRTPSRPNSKESSTRTSPKNPGSPTNEWVSGSWREKQDPGTDWIWDWSSRPEILPNSDWNGKFKHPGAKPIKHTLSVRHSKAMKKGGIFNFENIPTLLLTHACTFFLGAAVMFVYVKKYCTGWTMVSLD</sequence>
<proteinExistence type="inferred from homology"/>
<keyword evidence="12" id="KW-1185">Reference proteome</keyword>
<organism evidence="11 12">
    <name type="scientific">Lottia gigantea</name>
    <name type="common">Giant owl limpet</name>
    <dbReference type="NCBI Taxonomy" id="225164"/>
    <lineage>
        <taxon>Eukaryota</taxon>
        <taxon>Metazoa</taxon>
        <taxon>Spiralia</taxon>
        <taxon>Lophotrochozoa</taxon>
        <taxon>Mollusca</taxon>
        <taxon>Gastropoda</taxon>
        <taxon>Patellogastropoda</taxon>
        <taxon>Lottioidea</taxon>
        <taxon>Lottiidae</taxon>
        <taxon>Lottia</taxon>
    </lineage>
</organism>
<dbReference type="GO" id="GO:0005741">
    <property type="term" value="C:mitochondrial outer membrane"/>
    <property type="evidence" value="ECO:0007669"/>
    <property type="project" value="TreeGrafter"/>
</dbReference>
<dbReference type="KEGG" id="lgi:LOTGIDRAFT_205439"/>
<evidence type="ECO:0008006" key="13">
    <source>
        <dbReference type="Google" id="ProtNLM"/>
    </source>
</evidence>
<evidence type="ECO:0000256" key="2">
    <source>
        <dbReference type="ARBA" id="ARBA00004325"/>
    </source>
</evidence>
<evidence type="ECO:0000256" key="3">
    <source>
        <dbReference type="ARBA" id="ARBA00007710"/>
    </source>
</evidence>
<dbReference type="CTD" id="20245832"/>
<feature type="compositionally biased region" description="Polar residues" evidence="9">
    <location>
        <begin position="68"/>
        <end position="83"/>
    </location>
</feature>
<gene>
    <name evidence="11" type="ORF">LOTGIDRAFT_205439</name>
</gene>
<dbReference type="Pfam" id="PF06553">
    <property type="entry name" value="BNIP3"/>
    <property type="match status" value="1"/>
</dbReference>
<dbReference type="GeneID" id="20245832"/>
<reference evidence="11 12" key="1">
    <citation type="journal article" date="2013" name="Nature">
        <title>Insights into bilaterian evolution from three spiralian genomes.</title>
        <authorList>
            <person name="Simakov O."/>
            <person name="Marletaz F."/>
            <person name="Cho S.J."/>
            <person name="Edsinger-Gonzales E."/>
            <person name="Havlak P."/>
            <person name="Hellsten U."/>
            <person name="Kuo D.H."/>
            <person name="Larsson T."/>
            <person name="Lv J."/>
            <person name="Arendt D."/>
            <person name="Savage R."/>
            <person name="Osoegawa K."/>
            <person name="de Jong P."/>
            <person name="Grimwood J."/>
            <person name="Chapman J.A."/>
            <person name="Shapiro H."/>
            <person name="Aerts A."/>
            <person name="Otillar R.P."/>
            <person name="Terry A.Y."/>
            <person name="Boore J.L."/>
            <person name="Grigoriev I.V."/>
            <person name="Lindberg D.R."/>
            <person name="Seaver E.C."/>
            <person name="Weisblat D.A."/>
            <person name="Putnam N.H."/>
            <person name="Rokhsar D.S."/>
        </authorList>
    </citation>
    <scope>NUCLEOTIDE SEQUENCE [LARGE SCALE GENOMIC DNA]</scope>
</reference>
<evidence type="ECO:0000256" key="9">
    <source>
        <dbReference type="SAM" id="MobiDB-lite"/>
    </source>
</evidence>
<dbReference type="PANTHER" id="PTHR15186:SF5">
    <property type="entry name" value="BNIP3, ISOFORM A"/>
    <property type="match status" value="1"/>
</dbReference>
<dbReference type="EMBL" id="KB201755">
    <property type="protein sequence ID" value="ESO94689.1"/>
    <property type="molecule type" value="Genomic_DNA"/>
</dbReference>
<dbReference type="OrthoDB" id="5857140at2759"/>
<dbReference type="GO" id="GO:0042802">
    <property type="term" value="F:identical protein binding"/>
    <property type="evidence" value="ECO:0007669"/>
    <property type="project" value="UniProtKB-ARBA"/>
</dbReference>
<dbReference type="HOGENOM" id="CLU_091463_1_0_1"/>
<evidence type="ECO:0000256" key="7">
    <source>
        <dbReference type="ARBA" id="ARBA00023128"/>
    </source>
</evidence>
<keyword evidence="7" id="KW-0496">Mitochondrion</keyword>
<dbReference type="GO" id="GO:0043065">
    <property type="term" value="P:positive regulation of apoptotic process"/>
    <property type="evidence" value="ECO:0007669"/>
    <property type="project" value="InterPro"/>
</dbReference>
<feature type="compositionally biased region" description="Polar residues" evidence="9">
    <location>
        <begin position="19"/>
        <end position="41"/>
    </location>
</feature>
<evidence type="ECO:0000313" key="12">
    <source>
        <dbReference type="Proteomes" id="UP000030746"/>
    </source>
</evidence>
<dbReference type="GO" id="GO:0097345">
    <property type="term" value="P:mitochondrial outer membrane permeabilization"/>
    <property type="evidence" value="ECO:0007669"/>
    <property type="project" value="TreeGrafter"/>
</dbReference>
<evidence type="ECO:0000256" key="5">
    <source>
        <dbReference type="ARBA" id="ARBA00022703"/>
    </source>
</evidence>
<comment type="subcellular location">
    <subcellularLocation>
        <location evidence="1">Membrane</location>
        <topology evidence="1">Single-pass membrane protein</topology>
    </subcellularLocation>
    <subcellularLocation>
        <location evidence="2">Mitochondrion membrane</location>
    </subcellularLocation>
</comment>
<comment type="similarity">
    <text evidence="3">Belongs to the NIP3 family.</text>
</comment>
<keyword evidence="5" id="KW-0053">Apoptosis</keyword>
<feature type="region of interest" description="Disordered" evidence="9">
    <location>
        <begin position="1"/>
        <end position="91"/>
    </location>
</feature>
<evidence type="ECO:0000256" key="10">
    <source>
        <dbReference type="SAM" id="Phobius"/>
    </source>
</evidence>
<feature type="transmembrane region" description="Helical" evidence="10">
    <location>
        <begin position="148"/>
        <end position="170"/>
    </location>
</feature>
<evidence type="ECO:0000256" key="8">
    <source>
        <dbReference type="ARBA" id="ARBA00023136"/>
    </source>
</evidence>
<dbReference type="AlphaFoldDB" id="V4BZU9"/>
<dbReference type="Proteomes" id="UP000030746">
    <property type="component" value="Unassembled WGS sequence"/>
</dbReference>
<name>V4BZU9_LOTGI</name>
<evidence type="ECO:0000256" key="6">
    <source>
        <dbReference type="ARBA" id="ARBA00022989"/>
    </source>
</evidence>
<feature type="compositionally biased region" description="Basic and acidic residues" evidence="9">
    <location>
        <begin position="47"/>
        <end position="67"/>
    </location>
</feature>
<evidence type="ECO:0000256" key="1">
    <source>
        <dbReference type="ARBA" id="ARBA00004167"/>
    </source>
</evidence>
<dbReference type="OMA" id="KDWKFKH"/>
<dbReference type="RefSeq" id="XP_009054618.1">
    <property type="nucleotide sequence ID" value="XM_009056370.1"/>
</dbReference>
<keyword evidence="4 10" id="KW-0812">Transmembrane</keyword>
<accession>V4BZU9</accession>